<protein>
    <submittedName>
        <fullName evidence="13">ZP domain-containing protein</fullName>
    </submittedName>
</protein>
<keyword evidence="4 9" id="KW-0812">Transmembrane</keyword>
<dbReference type="PANTHER" id="PTHR22907:SF23">
    <property type="entry name" value="ZP DOMAIN-CONTAINING PROTEIN"/>
    <property type="match status" value="1"/>
</dbReference>
<dbReference type="SMART" id="SM00241">
    <property type="entry name" value="ZP"/>
    <property type="match status" value="1"/>
</dbReference>
<sequence>MASRIALPILACLLATVLAQAPSTALFENEIQGKPEIECGHGTINFKVDTKQKAPARIYVKGNSDREECVFHGTANASIPLNKCNMRRKREISPSGIAYDFTIVVQLHELFITKVDRAYNVNCFYMETQKDISAELGVSDPGTQTISGTPSMPECVYTIHKDSPNGAVVRHAKVGDTLFHIWDCPSDLYAMKLHSCDVSDGSGGKFRTIDTDGCAVDEYIMPTVTYNAETTRAMVASPAFNFPDKNSMIFSCQIQLCFKGEDCSQITPPSCGADKNVISPNQNSLSEELDDEQLIPSSSSTLPPTTTTTTPAPTTPLEVFLSSSSKRPIEEMPFDFPRPNVLPSADVEGSGEEDLEITTTTAATIKLLKKTNRSQRHSPPRPRSLVNFDIQSPELTIMDNNLDPDMSEPAAQKTFIGEFESANTEHNHNSSEMPQRVCLPVYSFYAGIALILLVAVVVFIVVMKSRKSFAVHKFNY</sequence>
<dbReference type="PROSITE" id="PS51034">
    <property type="entry name" value="ZP_2"/>
    <property type="match status" value="1"/>
</dbReference>
<evidence type="ECO:0000256" key="6">
    <source>
        <dbReference type="ARBA" id="ARBA00022989"/>
    </source>
</evidence>
<dbReference type="Pfam" id="PF25301">
    <property type="entry name" value="CUT_C"/>
    <property type="match status" value="1"/>
</dbReference>
<comment type="subcellular location">
    <subcellularLocation>
        <location evidence="1">Cell membrane</location>
        <topology evidence="1">Single-pass type I membrane protein</topology>
    </subcellularLocation>
</comment>
<dbReference type="Proteomes" id="UP000492821">
    <property type="component" value="Unassembled WGS sequence"/>
</dbReference>
<dbReference type="Pfam" id="PF25057">
    <property type="entry name" value="CUT_N"/>
    <property type="match status" value="1"/>
</dbReference>
<dbReference type="InterPro" id="IPR001507">
    <property type="entry name" value="ZP_dom"/>
</dbReference>
<feature type="chain" id="PRO_5028995255" evidence="10">
    <location>
        <begin position="20"/>
        <end position="476"/>
    </location>
</feature>
<dbReference type="WBParaSite" id="Pan_g432.t1">
    <property type="protein sequence ID" value="Pan_g432.t1"/>
    <property type="gene ID" value="Pan_g432"/>
</dbReference>
<name>A0A7E4VYB8_PANRE</name>
<evidence type="ECO:0000259" key="11">
    <source>
        <dbReference type="PROSITE" id="PS51034"/>
    </source>
</evidence>
<dbReference type="InterPro" id="IPR057475">
    <property type="entry name" value="CUT_C"/>
</dbReference>
<evidence type="ECO:0000256" key="1">
    <source>
        <dbReference type="ARBA" id="ARBA00004251"/>
    </source>
</evidence>
<dbReference type="InterPro" id="IPR051962">
    <property type="entry name" value="Cuticlin"/>
</dbReference>
<dbReference type="GO" id="GO:0005886">
    <property type="term" value="C:plasma membrane"/>
    <property type="evidence" value="ECO:0007669"/>
    <property type="project" value="UniProtKB-SubCell"/>
</dbReference>
<keyword evidence="7 9" id="KW-0472">Membrane</keyword>
<keyword evidence="2" id="KW-0193">Cuticle</keyword>
<proteinExistence type="predicted"/>
<evidence type="ECO:0000256" key="4">
    <source>
        <dbReference type="ARBA" id="ARBA00022692"/>
    </source>
</evidence>
<dbReference type="GO" id="GO:0042302">
    <property type="term" value="F:structural constituent of cuticle"/>
    <property type="evidence" value="ECO:0007669"/>
    <property type="project" value="UniProtKB-KW"/>
</dbReference>
<evidence type="ECO:0000256" key="10">
    <source>
        <dbReference type="SAM" id="SignalP"/>
    </source>
</evidence>
<feature type="domain" description="ZP" evidence="11">
    <location>
        <begin position="38"/>
        <end position="278"/>
    </location>
</feature>
<keyword evidence="6 9" id="KW-1133">Transmembrane helix</keyword>
<dbReference type="PANTHER" id="PTHR22907">
    <property type="entry name" value="GH04558P"/>
    <property type="match status" value="1"/>
</dbReference>
<feature type="transmembrane region" description="Helical" evidence="9">
    <location>
        <begin position="442"/>
        <end position="463"/>
    </location>
</feature>
<keyword evidence="12" id="KW-1185">Reference proteome</keyword>
<organism evidence="12 13">
    <name type="scientific">Panagrellus redivivus</name>
    <name type="common">Microworm</name>
    <dbReference type="NCBI Taxonomy" id="6233"/>
    <lineage>
        <taxon>Eukaryota</taxon>
        <taxon>Metazoa</taxon>
        <taxon>Ecdysozoa</taxon>
        <taxon>Nematoda</taxon>
        <taxon>Chromadorea</taxon>
        <taxon>Rhabditida</taxon>
        <taxon>Tylenchina</taxon>
        <taxon>Panagrolaimomorpha</taxon>
        <taxon>Panagrolaimoidea</taxon>
        <taxon>Panagrolaimidae</taxon>
        <taxon>Panagrellus</taxon>
    </lineage>
</organism>
<evidence type="ECO:0000313" key="12">
    <source>
        <dbReference type="Proteomes" id="UP000492821"/>
    </source>
</evidence>
<evidence type="ECO:0000256" key="8">
    <source>
        <dbReference type="SAM" id="MobiDB-lite"/>
    </source>
</evidence>
<evidence type="ECO:0000256" key="2">
    <source>
        <dbReference type="ARBA" id="ARBA00022460"/>
    </source>
</evidence>
<keyword evidence="3" id="KW-1003">Cell membrane</keyword>
<reference evidence="12" key="1">
    <citation type="journal article" date="2013" name="Genetics">
        <title>The draft genome and transcriptome of Panagrellus redivivus are shaped by the harsh demands of a free-living lifestyle.</title>
        <authorList>
            <person name="Srinivasan J."/>
            <person name="Dillman A.R."/>
            <person name="Macchietto M.G."/>
            <person name="Heikkinen L."/>
            <person name="Lakso M."/>
            <person name="Fracchia K.M."/>
            <person name="Antoshechkin I."/>
            <person name="Mortazavi A."/>
            <person name="Wong G."/>
            <person name="Sternberg P.W."/>
        </authorList>
    </citation>
    <scope>NUCLEOTIDE SEQUENCE [LARGE SCALE GENOMIC DNA]</scope>
    <source>
        <strain evidence="12">MT8872</strain>
    </source>
</reference>
<keyword evidence="5 10" id="KW-0732">Signal</keyword>
<feature type="compositionally biased region" description="Low complexity" evidence="8">
    <location>
        <begin position="296"/>
        <end position="316"/>
    </location>
</feature>
<reference evidence="13" key="2">
    <citation type="submission" date="2020-10" db="UniProtKB">
        <authorList>
            <consortium name="WormBaseParasite"/>
        </authorList>
    </citation>
    <scope>IDENTIFICATION</scope>
</reference>
<evidence type="ECO:0000256" key="7">
    <source>
        <dbReference type="ARBA" id="ARBA00023136"/>
    </source>
</evidence>
<accession>A0A7E4VYB8</accession>
<evidence type="ECO:0000256" key="5">
    <source>
        <dbReference type="ARBA" id="ARBA00022729"/>
    </source>
</evidence>
<dbReference type="InterPro" id="IPR056953">
    <property type="entry name" value="CUT_N"/>
</dbReference>
<feature type="signal peptide" evidence="10">
    <location>
        <begin position="1"/>
        <end position="19"/>
    </location>
</feature>
<feature type="region of interest" description="Disordered" evidence="8">
    <location>
        <begin position="332"/>
        <end position="354"/>
    </location>
</feature>
<dbReference type="AlphaFoldDB" id="A0A7E4VYB8"/>
<feature type="region of interest" description="Disordered" evidence="8">
    <location>
        <begin position="284"/>
        <end position="318"/>
    </location>
</feature>
<evidence type="ECO:0000256" key="9">
    <source>
        <dbReference type="SAM" id="Phobius"/>
    </source>
</evidence>
<evidence type="ECO:0000256" key="3">
    <source>
        <dbReference type="ARBA" id="ARBA00022475"/>
    </source>
</evidence>
<evidence type="ECO:0000313" key="13">
    <source>
        <dbReference type="WBParaSite" id="Pan_g432.t1"/>
    </source>
</evidence>